<accession>A0A061HUY1</accession>
<dbReference type="InterPro" id="IPR041898">
    <property type="entry name" value="MAGE_WH1"/>
</dbReference>
<dbReference type="GO" id="GO:0000122">
    <property type="term" value="P:negative regulation of transcription by RNA polymerase II"/>
    <property type="evidence" value="ECO:0007669"/>
    <property type="project" value="TreeGrafter"/>
</dbReference>
<dbReference type="PANTHER" id="PTHR11736">
    <property type="entry name" value="MELANOMA-ASSOCIATED ANTIGEN MAGE ANTIGEN"/>
    <property type="match status" value="1"/>
</dbReference>
<evidence type="ECO:0000259" key="7">
    <source>
        <dbReference type="PROSITE" id="PS50838"/>
    </source>
</evidence>
<reference evidence="9" key="1">
    <citation type="journal article" date="2013" name="Nat. Biotechnol.">
        <title>Chinese hamster genome sequenced from sorted chromosomes.</title>
        <authorList>
            <person name="Brinkrolf K."/>
            <person name="Rupp O."/>
            <person name="Laux H."/>
            <person name="Kollin F."/>
            <person name="Ernst W."/>
            <person name="Linke B."/>
            <person name="Kofler R."/>
            <person name="Romand S."/>
            <person name="Hesse F."/>
            <person name="Budach W.E."/>
            <person name="Galosy S."/>
            <person name="Muller D."/>
            <person name="Noll T."/>
            <person name="Wienberg J."/>
            <person name="Jostock T."/>
            <person name="Leonard M."/>
            <person name="Grillari J."/>
            <person name="Tauch A."/>
            <person name="Goesmann A."/>
            <person name="Helk B."/>
            <person name="Mott J.E."/>
            <person name="Puhler A."/>
            <person name="Borth N."/>
        </authorList>
    </citation>
    <scope>NUCLEOTIDE SEQUENCE [LARGE SCALE GENOMIC DNA]</scope>
    <source>
        <strain evidence="9">17A/GY</strain>
    </source>
</reference>
<evidence type="ECO:0000256" key="1">
    <source>
        <dbReference type="ARBA" id="ARBA00065786"/>
    </source>
</evidence>
<feature type="region of interest" description="Disordered" evidence="6">
    <location>
        <begin position="958"/>
        <end position="981"/>
    </location>
</feature>
<dbReference type="Pfam" id="PF01454">
    <property type="entry name" value="MAGE"/>
    <property type="match status" value="1"/>
</dbReference>
<dbReference type="PANTHER" id="PTHR11736:SF83">
    <property type="entry name" value="TROPHININ"/>
    <property type="match status" value="1"/>
</dbReference>
<dbReference type="InterPro" id="IPR041899">
    <property type="entry name" value="MAGE_WH2"/>
</dbReference>
<feature type="compositionally biased region" description="Basic residues" evidence="6">
    <location>
        <begin position="325"/>
        <end position="336"/>
    </location>
</feature>
<keyword evidence="5" id="KW-0825">Tumor antigen</keyword>
<dbReference type="AlphaFoldDB" id="A0A061HUY1"/>
<dbReference type="InterPro" id="IPR037445">
    <property type="entry name" value="MAGE"/>
</dbReference>
<comment type="subunit">
    <text evidence="1">Interacts with DLX5, DLX7 and MSX2 and forms homomultimers. Interacts with UNC5A. Interacts with TRIM28 and PJA1. Interacts with NGFR/p75NTR and RORA.</text>
</comment>
<feature type="region of interest" description="Disordered" evidence="6">
    <location>
        <begin position="1"/>
        <end position="37"/>
    </location>
</feature>
<dbReference type="FunFam" id="1.10.10.1210:FF:000001">
    <property type="entry name" value="melanoma-associated antigen D1"/>
    <property type="match status" value="1"/>
</dbReference>
<evidence type="ECO:0000313" key="9">
    <source>
        <dbReference type="Proteomes" id="UP000030759"/>
    </source>
</evidence>
<evidence type="ECO:0000256" key="2">
    <source>
        <dbReference type="ARBA" id="ARBA00067623"/>
    </source>
</evidence>
<feature type="region of interest" description="Disordered" evidence="6">
    <location>
        <begin position="325"/>
        <end position="353"/>
    </location>
</feature>
<dbReference type="FunFam" id="1.10.10.1200:FF:000001">
    <property type="entry name" value="Melanoma-associated antigen D1"/>
    <property type="match status" value="1"/>
</dbReference>
<dbReference type="Gene3D" id="1.10.10.1200">
    <property type="entry name" value="MAGE homology domain, winged helix WH1 motif"/>
    <property type="match status" value="1"/>
</dbReference>
<feature type="compositionally biased region" description="Polar residues" evidence="6">
    <location>
        <begin position="704"/>
        <end position="725"/>
    </location>
</feature>
<feature type="compositionally biased region" description="Basic residues" evidence="6">
    <location>
        <begin position="284"/>
        <end position="294"/>
    </location>
</feature>
<evidence type="ECO:0000313" key="8">
    <source>
        <dbReference type="EMBL" id="ERE65587.1"/>
    </source>
</evidence>
<dbReference type="PROSITE" id="PS50838">
    <property type="entry name" value="MAGE"/>
    <property type="match status" value="1"/>
</dbReference>
<feature type="compositionally biased region" description="Basic residues" evidence="6">
    <location>
        <begin position="60"/>
        <end position="70"/>
    </location>
</feature>
<feature type="compositionally biased region" description="Polar residues" evidence="6">
    <location>
        <begin position="341"/>
        <end position="351"/>
    </location>
</feature>
<feature type="compositionally biased region" description="Polar residues" evidence="6">
    <location>
        <begin position="263"/>
        <end position="278"/>
    </location>
</feature>
<dbReference type="GO" id="GO:0005634">
    <property type="term" value="C:nucleus"/>
    <property type="evidence" value="ECO:0007669"/>
    <property type="project" value="TreeGrafter"/>
</dbReference>
<organism evidence="8 9">
    <name type="scientific">Cricetulus griseus</name>
    <name type="common">Chinese hamster</name>
    <name type="synonym">Cricetulus barabensis griseus</name>
    <dbReference type="NCBI Taxonomy" id="10029"/>
    <lineage>
        <taxon>Eukaryota</taxon>
        <taxon>Metazoa</taxon>
        <taxon>Chordata</taxon>
        <taxon>Craniata</taxon>
        <taxon>Vertebrata</taxon>
        <taxon>Euteleostomi</taxon>
        <taxon>Mammalia</taxon>
        <taxon>Eutheria</taxon>
        <taxon>Euarchontoglires</taxon>
        <taxon>Glires</taxon>
        <taxon>Rodentia</taxon>
        <taxon>Myomorpha</taxon>
        <taxon>Muroidea</taxon>
        <taxon>Cricetidae</taxon>
        <taxon>Cricetinae</taxon>
        <taxon>Cricetulus</taxon>
    </lineage>
</organism>
<feature type="region of interest" description="Disordered" evidence="6">
    <location>
        <begin position="241"/>
        <end position="309"/>
    </location>
</feature>
<name>A0A061HUY1_CRIGR</name>
<feature type="domain" description="MAGE" evidence="7">
    <location>
        <begin position="432"/>
        <end position="630"/>
    </location>
</feature>
<dbReference type="InterPro" id="IPR002190">
    <property type="entry name" value="MHD_dom"/>
</dbReference>
<dbReference type="Gene3D" id="1.10.10.1210">
    <property type="entry name" value="MAGE homology domain, winged helix WH2 motif"/>
    <property type="match status" value="1"/>
</dbReference>
<feature type="compositionally biased region" description="Basic residues" evidence="6">
    <location>
        <begin position="393"/>
        <end position="403"/>
    </location>
</feature>
<feature type="compositionally biased region" description="Basic residues" evidence="6">
    <location>
        <begin position="241"/>
        <end position="252"/>
    </location>
</feature>
<feature type="region of interest" description="Disordered" evidence="6">
    <location>
        <begin position="52"/>
        <end position="89"/>
    </location>
</feature>
<evidence type="ECO:0000256" key="3">
    <source>
        <dbReference type="ARBA" id="ARBA00076726"/>
    </source>
</evidence>
<evidence type="ECO:0000256" key="4">
    <source>
        <dbReference type="ARBA" id="ARBA00077780"/>
    </source>
</evidence>
<dbReference type="EMBL" id="KE683666">
    <property type="protein sequence ID" value="ERE65587.1"/>
    <property type="molecule type" value="Genomic_DNA"/>
</dbReference>
<feature type="region of interest" description="Disordered" evidence="6">
    <location>
        <begin position="704"/>
        <end position="727"/>
    </location>
</feature>
<evidence type="ECO:0000256" key="6">
    <source>
        <dbReference type="SAM" id="MobiDB-lite"/>
    </source>
</evidence>
<protein>
    <recommendedName>
        <fullName evidence="2">Melanoma-associated antigen D1</fullName>
    </recommendedName>
    <alternativeName>
        <fullName evidence="4">MAGE-D1 antigen</fullName>
    </alternativeName>
    <alternativeName>
        <fullName evidence="3">Neurotrophin receptor-interacting MAGE homolog</fullName>
    </alternativeName>
</protein>
<dbReference type="Proteomes" id="UP000030759">
    <property type="component" value="Unassembled WGS sequence"/>
</dbReference>
<dbReference type="SMART" id="SM01373">
    <property type="entry name" value="MAGE"/>
    <property type="match status" value="1"/>
</dbReference>
<evidence type="ECO:0000256" key="5">
    <source>
        <dbReference type="ARBA" id="ARBA00084104"/>
    </source>
</evidence>
<feature type="region of interest" description="Disordered" evidence="6">
    <location>
        <begin position="388"/>
        <end position="426"/>
    </location>
</feature>
<feature type="compositionally biased region" description="Low complexity" evidence="6">
    <location>
        <begin position="967"/>
        <end position="979"/>
    </location>
</feature>
<sequence length="1075" mass="111196">MDRRNDYGYRMPTFQGPLPPPGSLGLPFSSDVQTETTEKDNVLLMRTLLSTSKDTPIASRSKKSKTKKTSIKAITKTTPTPPPVPPANDIAGNKPKVTLQALNLPMFTQISQASSTTEAANIQASVTAQTKKAKTKRVTPKLSLNGTEDVTTQLKSPLKALNLPVTSPTIQSPIANESANSLALIAVSKPKKAPKAKKAANKTIPSATEISLASTATHTATTQGQTAKETASIQATAATIRAKKTSKAKRTTAKTTNTDTEYVESSNALEGSSRQIEASTVGLRPKKPKGKKVANKGPNSASELSEAPPAIQMVTNHALSVTVRIRRGSRARKAATKTRAQESQAQITDQGAQAKMATPQASISALETQVAAAVQALADDYLAQLSLEPTTRTRGKRNRKSKHPNGEERTGSNYRRIPWGRRPPPPRDVAILQERANKLVKYLLVKDQTKIPIKRSDMLKDVIQEYDEYFPEIIERASYALEKMFRVNLKEIDKQSSLYILISTQESSAGILGTTKDTPKLGLLMVILSVIFMNGNKASEAVIWEVLRKLGLRPGVRHSLFGEVRKLITDEFVKQKYLEYKRVPNSRPPEYEFFWGLRSYHETSKMKVLKFACKVQKKDPKDWAAQYREAVEMDVQAAAVAVAEAEARAEARAQMGIGEEAVAGPWNWDDMDIDCLTREELGDDAQAWNRFSFEIDSRAQENADSTNNLNFNQGPSTRNSFSDGANISFGGITNPSGGFGGMPNSNGGFGGIPNSNGSSSTNSCFSGATSANYSEGHSTSAIFSFGNGLSTNAGFGNGLGTSAGFGSSLGTSTGFGGSLGPSASFNGGLGTSNGFGGGLGTSTDFGGGLSPNADFGGGLGTSAGFDGGLNTSTDFGGGLGTNAGFGDGLGSNTGFGGGLVTNDGFAGDLSANNGFGSTLGTGAGFGVSLSTGDGFGNGSNASFDRGLNTIIGFGSDSNTSSSFTGEPSTGSSFSNGPSSIVGFSGGPSTGAGFCNGPSTGSFGGGPSTGAGFGGPSTGGGFGGPSTAAGFGGGLSGSAGFGGGLNSSAGFSGGPSTGTGFGGGGTNLGACGFSYG</sequence>
<gene>
    <name evidence="8" type="ORF">H671_xg20111</name>
</gene>
<proteinExistence type="predicted"/>